<evidence type="ECO:0000256" key="1">
    <source>
        <dbReference type="ARBA" id="ARBA00004370"/>
    </source>
</evidence>
<evidence type="ECO:0000259" key="3">
    <source>
        <dbReference type="Pfam" id="PF05433"/>
    </source>
</evidence>
<dbReference type="Pfam" id="PF05433">
    <property type="entry name" value="Rick_17kDa_Anti"/>
    <property type="match status" value="1"/>
</dbReference>
<name>A0A4Q0YLR7_9BACT</name>
<organism evidence="4 5">
    <name type="scientific">Halarcobacter ebronensis</name>
    <dbReference type="NCBI Taxonomy" id="1462615"/>
    <lineage>
        <taxon>Bacteria</taxon>
        <taxon>Pseudomonadati</taxon>
        <taxon>Campylobacterota</taxon>
        <taxon>Epsilonproteobacteria</taxon>
        <taxon>Campylobacterales</taxon>
        <taxon>Arcobacteraceae</taxon>
        <taxon>Halarcobacter</taxon>
    </lineage>
</organism>
<comment type="subcellular location">
    <subcellularLocation>
        <location evidence="1">Membrane</location>
    </subcellularLocation>
</comment>
<gene>
    <name evidence="4" type="ORF">CRV08_00415</name>
</gene>
<dbReference type="EMBL" id="PDKJ01000001">
    <property type="protein sequence ID" value="RXJ70061.1"/>
    <property type="molecule type" value="Genomic_DNA"/>
</dbReference>
<dbReference type="PANTHER" id="PTHR35603:SF2">
    <property type="entry name" value="OUTER MEMBRANE LIPOPROTEIN"/>
    <property type="match status" value="1"/>
</dbReference>
<reference evidence="4 5" key="1">
    <citation type="submission" date="2017-10" db="EMBL/GenBank/DDBJ databases">
        <title>Genomics of the genus Arcobacter.</title>
        <authorList>
            <person name="Perez-Cataluna A."/>
            <person name="Figueras M.J."/>
        </authorList>
    </citation>
    <scope>NUCLEOTIDE SEQUENCE [LARGE SCALE GENOMIC DNA]</scope>
    <source>
        <strain evidence="4 5">CECT 8993</strain>
    </source>
</reference>
<dbReference type="Proteomes" id="UP000290172">
    <property type="component" value="Unassembled WGS sequence"/>
</dbReference>
<dbReference type="AlphaFoldDB" id="A0A4Q0YLR7"/>
<evidence type="ECO:0000313" key="5">
    <source>
        <dbReference type="Proteomes" id="UP000290172"/>
    </source>
</evidence>
<proteinExistence type="predicted"/>
<dbReference type="PANTHER" id="PTHR35603">
    <property type="match status" value="1"/>
</dbReference>
<comment type="caution">
    <text evidence="4">The sequence shown here is derived from an EMBL/GenBank/DDBJ whole genome shotgun (WGS) entry which is preliminary data.</text>
</comment>
<accession>A0A4Q0YLR7</accession>
<dbReference type="InterPro" id="IPR008816">
    <property type="entry name" value="Gly_zipper_2TM_dom"/>
</dbReference>
<feature type="domain" description="Glycine zipper 2TM" evidence="3">
    <location>
        <begin position="83"/>
        <end position="122"/>
    </location>
</feature>
<keyword evidence="2" id="KW-0472">Membrane</keyword>
<dbReference type="InterPro" id="IPR051407">
    <property type="entry name" value="Bact_OM_lipoprot/Surf_antigen"/>
</dbReference>
<dbReference type="RefSeq" id="WP_128977929.1">
    <property type="nucleotide sequence ID" value="NZ_PDKJ01000001.1"/>
</dbReference>
<protein>
    <recommendedName>
        <fullName evidence="3">Glycine zipper 2TM domain-containing protein</fullName>
    </recommendedName>
</protein>
<dbReference type="GO" id="GO:0019867">
    <property type="term" value="C:outer membrane"/>
    <property type="evidence" value="ECO:0007669"/>
    <property type="project" value="InterPro"/>
</dbReference>
<evidence type="ECO:0000256" key="2">
    <source>
        <dbReference type="ARBA" id="ARBA00023136"/>
    </source>
</evidence>
<evidence type="ECO:0000313" key="4">
    <source>
        <dbReference type="EMBL" id="RXJ70061.1"/>
    </source>
</evidence>
<sequence length="188" mass="21829">MSKLNLLKHGKRAVIISLFLSSFLFAGGDRYYEYAKVTYSEPIYDYVYDNHPNRICKEVRYKVRDDYDDGYYSSRRDDSLGLDTLVGTTTGVVIGSQIGKGNGRVAAQIVGGLLGAKISHEIRNNYRPQKYDNYRYEIRTECYDEPTRQTKTRVLSGYKNYFVYNGIKHYKITNEPIKRVQITHTIDF</sequence>